<dbReference type="SMART" id="SM01008">
    <property type="entry name" value="Ald_Xan_dh_C"/>
    <property type="match status" value="1"/>
</dbReference>
<keyword evidence="3" id="KW-1185">Reference proteome</keyword>
<sequence>MTVQSRRQFLASAAGLVIGVALPLKGRAQSGAAAALGDGTLAEGAFAPNAFIRIAPDNTVTVLSKHIEFGQGPYTGLATLVAEELDADWSQIRAEAAPADDELYANLAFGLQGTGGSTAMANSWMQMRQAGAAARAMLVSAAAEEWGVDRATIQVEKGVVSDGTSSATFGELAEAAAGQSVPVEPAVKNPSEFTLIGTDRPKVDSRAKSDGTAQFTMDVYRDGMETVVVRRPSVIGATVASFDDSAAREVPGVVAVHRIPQGVAVYATSTAAALKGRAALEVEWDMSEAETRSSQEIFADFREMANGEAMEAERIGDAASAIDSAEIVHEAEFLFPFLAHAPMEPLDAVLEVRGGKAEIWMGAQFPTADKGAVTQVLGLEPENVTMNVMLAGGSFGRRAQPTAHIGVEVASIAKARGGDGAWKLVWTREDDLTGAYYRPITLHRMRGGIDADGNITGWENRVVNQSIVAGTPFDQGGLDRTSVEGAIEMPYDLPNLAVDWVKADLPVAPLWWRSVGHTHTAYATEVFLDELLEKAGKDPVQGRLDLLKDEAGRDRAVLERVAEMAGWDGTKVKGDRAYGVALHESFQTYVAEIVEVSDAGGYPKVHKVWAAVDCGVAINPNVIRAQIEGGIGYGLGTILHNALVLGEGGEVQQKNFDTYRMLRIHEMPQVEVAIIDSGADPTGVGEPGTPPIGPAVANAWRALTGQSPRELPFAQAGV</sequence>
<name>A0A1I2AS64_9RHOB</name>
<organism evidence="2 3">
    <name type="scientific">Roseivivax sediminis</name>
    <dbReference type="NCBI Taxonomy" id="936889"/>
    <lineage>
        <taxon>Bacteria</taxon>
        <taxon>Pseudomonadati</taxon>
        <taxon>Pseudomonadota</taxon>
        <taxon>Alphaproteobacteria</taxon>
        <taxon>Rhodobacterales</taxon>
        <taxon>Roseobacteraceae</taxon>
        <taxon>Roseivivax</taxon>
    </lineage>
</organism>
<gene>
    <name evidence="2" type="ORF">SAMN04515678_11028</name>
</gene>
<dbReference type="PROSITE" id="PS51318">
    <property type="entry name" value="TAT"/>
    <property type="match status" value="1"/>
</dbReference>
<reference evidence="2 3" key="1">
    <citation type="submission" date="2016-10" db="EMBL/GenBank/DDBJ databases">
        <authorList>
            <person name="Varghese N."/>
            <person name="Submissions S."/>
        </authorList>
    </citation>
    <scope>NUCLEOTIDE SEQUENCE [LARGE SCALE GENOMIC DNA]</scope>
    <source>
        <strain evidence="3">YIM D21,KCTC 23444,ACCC 10710</strain>
    </source>
</reference>
<dbReference type="GO" id="GO:0016491">
    <property type="term" value="F:oxidoreductase activity"/>
    <property type="evidence" value="ECO:0007669"/>
    <property type="project" value="InterPro"/>
</dbReference>
<dbReference type="Gene3D" id="3.90.1170.50">
    <property type="entry name" value="Aldehyde oxidase/xanthine dehydrogenase, a/b hammerhead"/>
    <property type="match status" value="1"/>
</dbReference>
<dbReference type="InterPro" id="IPR052516">
    <property type="entry name" value="N-heterocyclic_Hydroxylase"/>
</dbReference>
<dbReference type="Proteomes" id="UP000325289">
    <property type="component" value="Unassembled WGS sequence"/>
</dbReference>
<dbReference type="EMBL" id="FOMS01000010">
    <property type="protein sequence ID" value="SFE46408.1"/>
    <property type="molecule type" value="Genomic_DNA"/>
</dbReference>
<protein>
    <submittedName>
        <fullName evidence="2">Isoquinoline 1-oxidoreductase, beta subunit</fullName>
    </submittedName>
</protein>
<dbReference type="Gene3D" id="3.30.365.10">
    <property type="entry name" value="Aldehyde oxidase/xanthine dehydrogenase, molybdopterin binding domain"/>
    <property type="match status" value="4"/>
</dbReference>
<dbReference type="PANTHER" id="PTHR47495:SF2">
    <property type="entry name" value="ALDEHYDE DEHYDROGENASE"/>
    <property type="match status" value="1"/>
</dbReference>
<dbReference type="InterPro" id="IPR008274">
    <property type="entry name" value="AldOxase/xan_DH_MoCoBD1"/>
</dbReference>
<proteinExistence type="predicted"/>
<dbReference type="PIRSF" id="PIRSF036389">
    <property type="entry name" value="IOR_B"/>
    <property type="match status" value="1"/>
</dbReference>
<dbReference type="InterPro" id="IPR046867">
    <property type="entry name" value="AldOxase/xan_DH_MoCoBD2"/>
</dbReference>
<dbReference type="SUPFAM" id="SSF56003">
    <property type="entry name" value="Molybdenum cofactor-binding domain"/>
    <property type="match status" value="2"/>
</dbReference>
<dbReference type="Pfam" id="PF02738">
    <property type="entry name" value="MoCoBD_1"/>
    <property type="match status" value="1"/>
</dbReference>
<dbReference type="AlphaFoldDB" id="A0A1I2AS64"/>
<dbReference type="Pfam" id="PF20256">
    <property type="entry name" value="MoCoBD_2"/>
    <property type="match status" value="2"/>
</dbReference>
<dbReference type="InterPro" id="IPR012368">
    <property type="entry name" value="OxRdtase_Mopterin-bd_su_IorB"/>
</dbReference>
<dbReference type="InterPro" id="IPR000674">
    <property type="entry name" value="Ald_Oxase/Xan_DH_a/b"/>
</dbReference>
<dbReference type="InterPro" id="IPR006311">
    <property type="entry name" value="TAT_signal"/>
</dbReference>
<dbReference type="InterPro" id="IPR037165">
    <property type="entry name" value="AldOxase/xan_DH_Mopterin-bd_sf"/>
</dbReference>
<evidence type="ECO:0000259" key="1">
    <source>
        <dbReference type="SMART" id="SM01008"/>
    </source>
</evidence>
<dbReference type="RefSeq" id="WP_149756828.1">
    <property type="nucleotide sequence ID" value="NZ_FOMS01000010.1"/>
</dbReference>
<accession>A0A1I2AS64</accession>
<dbReference type="PANTHER" id="PTHR47495">
    <property type="entry name" value="ALDEHYDE DEHYDROGENASE"/>
    <property type="match status" value="1"/>
</dbReference>
<evidence type="ECO:0000313" key="3">
    <source>
        <dbReference type="Proteomes" id="UP000325289"/>
    </source>
</evidence>
<dbReference type="OrthoDB" id="9767994at2"/>
<feature type="domain" description="Aldehyde oxidase/xanthine dehydrogenase a/b hammerhead" evidence="1">
    <location>
        <begin position="210"/>
        <end position="288"/>
    </location>
</feature>
<evidence type="ECO:0000313" key="2">
    <source>
        <dbReference type="EMBL" id="SFE46408.1"/>
    </source>
</evidence>